<evidence type="ECO:0000313" key="2">
    <source>
        <dbReference type="EMBL" id="ANF95003.1"/>
    </source>
</evidence>
<proteinExistence type="predicted"/>
<keyword evidence="1" id="KW-0732">Signal</keyword>
<name>A0A172ZBX5_9BACL</name>
<dbReference type="STRING" id="1616788.AR543_02450"/>
<dbReference type="EMBL" id="CP013023">
    <property type="protein sequence ID" value="ANF95003.1"/>
    <property type="molecule type" value="Genomic_DNA"/>
</dbReference>
<organism evidence="2 3">
    <name type="scientific">Paenibacillus bovis</name>
    <dbReference type="NCBI Taxonomy" id="1616788"/>
    <lineage>
        <taxon>Bacteria</taxon>
        <taxon>Bacillati</taxon>
        <taxon>Bacillota</taxon>
        <taxon>Bacilli</taxon>
        <taxon>Bacillales</taxon>
        <taxon>Paenibacillaceae</taxon>
        <taxon>Paenibacillus</taxon>
    </lineage>
</organism>
<dbReference type="Proteomes" id="UP000078148">
    <property type="component" value="Chromosome"/>
</dbReference>
<accession>A0A172ZBX5</accession>
<evidence type="ECO:0000313" key="3">
    <source>
        <dbReference type="Proteomes" id="UP000078148"/>
    </source>
</evidence>
<dbReference type="AlphaFoldDB" id="A0A172ZBX5"/>
<keyword evidence="3" id="KW-1185">Reference proteome</keyword>
<evidence type="ECO:0000256" key="1">
    <source>
        <dbReference type="SAM" id="SignalP"/>
    </source>
</evidence>
<reference evidence="3" key="1">
    <citation type="submission" date="2015-10" db="EMBL/GenBank/DDBJ databases">
        <title>Genome of Paenibacillus bovis sp. nov.</title>
        <authorList>
            <person name="Wu Z."/>
            <person name="Gao C."/>
            <person name="Liu Z."/>
            <person name="Zheng H."/>
        </authorList>
    </citation>
    <scope>NUCLEOTIDE SEQUENCE [LARGE SCALE GENOMIC DNA]</scope>
    <source>
        <strain evidence="3">BD3526</strain>
    </source>
</reference>
<gene>
    <name evidence="2" type="ORF">AR543_02450</name>
</gene>
<reference evidence="2 3" key="2">
    <citation type="journal article" date="2016" name="Int. J. Syst. Evol. Microbiol.">
        <title>Paenibacillus bovis sp. nov., isolated from raw yak (Bos grunniens) milk.</title>
        <authorList>
            <person name="Gao C."/>
            <person name="Han J."/>
            <person name="Liu Z."/>
            <person name="Xu X."/>
            <person name="Hang F."/>
            <person name="Wu Z."/>
        </authorList>
    </citation>
    <scope>NUCLEOTIDE SEQUENCE [LARGE SCALE GENOMIC DNA]</scope>
    <source>
        <strain evidence="2 3">BD3526</strain>
    </source>
</reference>
<dbReference type="RefSeq" id="WP_060531543.1">
    <property type="nucleotide sequence ID" value="NZ_CP013023.1"/>
</dbReference>
<feature type="signal peptide" evidence="1">
    <location>
        <begin position="1"/>
        <end position="29"/>
    </location>
</feature>
<feature type="chain" id="PRO_5008005716" evidence="1">
    <location>
        <begin position="30"/>
        <end position="137"/>
    </location>
</feature>
<protein>
    <submittedName>
        <fullName evidence="2">Uncharacterized protein</fullName>
    </submittedName>
</protein>
<sequence length="137" mass="15261">MQKKSKKGLILALTLGMAITAVPSITAFAASVNENYDSYALPARQGNNYTGTHQKVTDEQYIVNKVTDITHADTAVFWATDGVKTVISNEYEQKLGNQSTIQFRKQIKSKADVIMGMRNADYQIYQNGFVSGWVNFK</sequence>
<dbReference type="KEGG" id="pbv:AR543_02450"/>
<dbReference type="OrthoDB" id="2046284at2"/>